<proteinExistence type="predicted"/>
<dbReference type="AlphaFoldDB" id="A0A2R4A3P7"/>
<name>A0A2R4A3P7_9STRA</name>
<sequence>MKDKDKLIIVNNEKKPIKLNFEEIASSDNLKSAWYQLKSNPGMLAYGTSTETLTSVKLINGALKYPMRRRKNIPKPSSKNNTRLITIINPRIKIIEKAFLNSLEPLFEGSWSWSEVSKNKYEKLKKDSNIPDNDVKLNKKKMVILLKVGFINLFLTQLIMVFDLTNLVIKLCFQ</sequence>
<evidence type="ECO:0000313" key="2">
    <source>
        <dbReference type="EMBL" id="AVR57705.1"/>
    </source>
</evidence>
<keyword evidence="1" id="KW-1133">Transmembrane helix</keyword>
<protein>
    <submittedName>
        <fullName evidence="2">Uncharacterized protein</fullName>
    </submittedName>
</protein>
<organism evidence="2">
    <name type="scientific">Halamphora calidilacuna</name>
    <dbReference type="NCBI Taxonomy" id="2133758"/>
    <lineage>
        <taxon>Eukaryota</taxon>
        <taxon>Sar</taxon>
        <taxon>Stramenopiles</taxon>
        <taxon>Ochrophyta</taxon>
        <taxon>Bacillariophyta</taxon>
        <taxon>Bacillariophyceae</taxon>
        <taxon>Bacillariophycidae</taxon>
        <taxon>Naviculales</taxon>
        <taxon>Amphipleuraceae</taxon>
        <taxon>Halamphora</taxon>
    </lineage>
</organism>
<dbReference type="EMBL" id="MF997424">
    <property type="protein sequence ID" value="AVR57705.1"/>
    <property type="molecule type" value="Genomic_DNA"/>
</dbReference>
<keyword evidence="1" id="KW-0472">Membrane</keyword>
<feature type="transmembrane region" description="Helical" evidence="1">
    <location>
        <begin position="144"/>
        <end position="169"/>
    </location>
</feature>
<evidence type="ECO:0000256" key="1">
    <source>
        <dbReference type="SAM" id="Phobius"/>
    </source>
</evidence>
<keyword evidence="1" id="KW-0812">Transmembrane</keyword>
<geneLocation type="mitochondrion" evidence="2"/>
<accession>A0A2R4A3P7</accession>
<gene>
    <name evidence="2" type="primary">orf3</name>
</gene>
<reference evidence="2" key="1">
    <citation type="submission" date="2017-09" db="EMBL/GenBank/DDBJ databases">
        <title>Your Publication.</title>
        <authorList>
            <person name="Keepers K.G."/>
            <person name="Pogoda C.S."/>
            <person name="Hamsher S.E."/>
            <person name="Stepanek J.G."/>
            <person name="Kane N.C."/>
            <person name="Kociolek J.P."/>
        </authorList>
    </citation>
    <scope>NUCLEOTIDE SEQUENCE</scope>
</reference>
<keyword evidence="2" id="KW-0496">Mitochondrion</keyword>